<dbReference type="CDD" id="cd24142">
    <property type="entry name" value="ACL4-like"/>
    <property type="match status" value="1"/>
</dbReference>
<accession>A0A6B0VCZ5</accession>
<dbReference type="Gene3D" id="1.25.40.10">
    <property type="entry name" value="Tetratricopeptide repeat domain"/>
    <property type="match status" value="1"/>
</dbReference>
<evidence type="ECO:0000313" key="2">
    <source>
        <dbReference type="EMBL" id="MXU99421.1"/>
    </source>
</evidence>
<feature type="region of interest" description="Disordered" evidence="1">
    <location>
        <begin position="1"/>
        <end position="31"/>
    </location>
</feature>
<dbReference type="GO" id="GO:0016020">
    <property type="term" value="C:membrane"/>
    <property type="evidence" value="ECO:0007669"/>
    <property type="project" value="TreeGrafter"/>
</dbReference>
<dbReference type="PANTHER" id="PTHR28654:SF1">
    <property type="entry name" value="AXIN INTERACTOR, DORSALIZATION-ASSOCIATED PROTEIN"/>
    <property type="match status" value="1"/>
</dbReference>
<organism evidence="2">
    <name type="scientific">Ixodes ricinus</name>
    <name type="common">Common tick</name>
    <name type="synonym">Acarus ricinus</name>
    <dbReference type="NCBI Taxonomy" id="34613"/>
    <lineage>
        <taxon>Eukaryota</taxon>
        <taxon>Metazoa</taxon>
        <taxon>Ecdysozoa</taxon>
        <taxon>Arthropoda</taxon>
        <taxon>Chelicerata</taxon>
        <taxon>Arachnida</taxon>
        <taxon>Acari</taxon>
        <taxon>Parasitiformes</taxon>
        <taxon>Ixodida</taxon>
        <taxon>Ixodoidea</taxon>
        <taxon>Ixodidae</taxon>
        <taxon>Ixodinae</taxon>
        <taxon>Ixodes</taxon>
    </lineage>
</organism>
<protein>
    <submittedName>
        <fullName evidence="2">Putative assembly chaperone of rpl4 isoform x1</fullName>
    </submittedName>
</protein>
<reference evidence="2" key="1">
    <citation type="submission" date="2019-12" db="EMBL/GenBank/DDBJ databases">
        <title>An insight into the sialome of adult female Ixodes ricinus ticks feeding for 6 days.</title>
        <authorList>
            <person name="Perner J."/>
            <person name="Ribeiro J.M.C."/>
        </authorList>
    </citation>
    <scope>NUCLEOTIDE SEQUENCE</scope>
    <source>
        <strain evidence="2">Semi-engorged</strain>
        <tissue evidence="2">Salivary glands</tissue>
    </source>
</reference>
<dbReference type="EMBL" id="GIFC01017338">
    <property type="protein sequence ID" value="MXU99421.1"/>
    <property type="molecule type" value="Transcribed_RNA"/>
</dbReference>
<evidence type="ECO:0000256" key="1">
    <source>
        <dbReference type="SAM" id="MobiDB-lite"/>
    </source>
</evidence>
<name>A0A6B0VCZ5_IXORI</name>
<dbReference type="GO" id="GO:0035091">
    <property type="term" value="F:phosphatidylinositol binding"/>
    <property type="evidence" value="ECO:0007669"/>
    <property type="project" value="TreeGrafter"/>
</dbReference>
<feature type="compositionally biased region" description="Acidic residues" evidence="1">
    <location>
        <begin position="412"/>
        <end position="440"/>
    </location>
</feature>
<dbReference type="SUPFAM" id="SSF48452">
    <property type="entry name" value="TPR-like"/>
    <property type="match status" value="1"/>
</dbReference>
<sequence length="440" mass="49215">MGRSKAKQSHKTKRASKKNETKENNRHAESSVQELLSMVESAMDELQFDQARQLGERALRLEPDNLKTLDVLSGLLLEMGDVAGASQLLQRMIELEPNDGFRKYLSMGQLCDGKESLRHYSKGVEILQRLLGERQGASAEADPEGSGHLSRELSSAYCAMAEIYMTDCCFEEDAKTQCAELIEKGLAADPKNPEALQCQASYLLVKQDTEGAQQAMRRSLDLWLPQHERLCQGNQGEDDGQDPVEVCPLSYSCRVSCAKVLIELEMMDRASYLLVKQDTEGAQQAMRRSLDLWLPQHERLCQGNQGEDDGQDPVEVCPLSYSCRVSCAKVLIELEMMDEANAVLDGLVEEDDEVVDVWYLLGWLNYLRAGEYMDNARFYLTKAKQVARKVHFEDSEELAHIEELLAEIGTASEDDGEGEGEGEGDSFASDSEEEEEAMEV</sequence>
<feature type="compositionally biased region" description="Basic residues" evidence="1">
    <location>
        <begin position="1"/>
        <end position="16"/>
    </location>
</feature>
<dbReference type="GO" id="GO:0048264">
    <property type="term" value="P:determination of ventral identity"/>
    <property type="evidence" value="ECO:0007669"/>
    <property type="project" value="TreeGrafter"/>
</dbReference>
<dbReference type="AlphaFoldDB" id="A0A6B0VCZ5"/>
<dbReference type="PANTHER" id="PTHR28654">
    <property type="entry name" value="AXIN INTERACTOR, DORSALIZATION-ASSOCIATED PROTEIN"/>
    <property type="match status" value="1"/>
</dbReference>
<feature type="region of interest" description="Disordered" evidence="1">
    <location>
        <begin position="406"/>
        <end position="440"/>
    </location>
</feature>
<feature type="compositionally biased region" description="Basic and acidic residues" evidence="1">
    <location>
        <begin position="17"/>
        <end position="29"/>
    </location>
</feature>
<proteinExistence type="predicted"/>
<dbReference type="Pfam" id="PF14559">
    <property type="entry name" value="TPR_19"/>
    <property type="match status" value="1"/>
</dbReference>
<dbReference type="InterPro" id="IPR011990">
    <property type="entry name" value="TPR-like_helical_dom_sf"/>
</dbReference>